<organism evidence="3 4">
    <name type="scientific">Butyrivibrio hungatei</name>
    <dbReference type="NCBI Taxonomy" id="185008"/>
    <lineage>
        <taxon>Bacteria</taxon>
        <taxon>Bacillati</taxon>
        <taxon>Bacillota</taxon>
        <taxon>Clostridia</taxon>
        <taxon>Lachnospirales</taxon>
        <taxon>Lachnospiraceae</taxon>
        <taxon>Butyrivibrio</taxon>
    </lineage>
</organism>
<dbReference type="InterPro" id="IPR003409">
    <property type="entry name" value="MORN"/>
</dbReference>
<dbReference type="AlphaFoldDB" id="A0A1D9P1Z3"/>
<dbReference type="Pfam" id="PF02493">
    <property type="entry name" value="MORN"/>
    <property type="match status" value="3"/>
</dbReference>
<proteinExistence type="predicted"/>
<keyword evidence="2" id="KW-0472">Membrane</keyword>
<evidence type="ECO:0000256" key="1">
    <source>
        <dbReference type="ARBA" id="ARBA00022737"/>
    </source>
</evidence>
<evidence type="ECO:0000313" key="3">
    <source>
        <dbReference type="EMBL" id="AOZ96522.1"/>
    </source>
</evidence>
<dbReference type="Gene3D" id="2.20.110.10">
    <property type="entry name" value="Histone H3 K4-specific methyltransferase SET7/9 N-terminal domain"/>
    <property type="match status" value="1"/>
</dbReference>
<name>A0A1D9P1Z3_9FIRM</name>
<evidence type="ECO:0000256" key="2">
    <source>
        <dbReference type="SAM" id="Phobius"/>
    </source>
</evidence>
<keyword evidence="1" id="KW-0677">Repeat</keyword>
<dbReference type="KEGG" id="bhu:bhn_I1489"/>
<gene>
    <name evidence="3" type="ORF">bhn_I1489</name>
</gene>
<keyword evidence="4" id="KW-1185">Reference proteome</keyword>
<feature type="transmembrane region" description="Helical" evidence="2">
    <location>
        <begin position="7"/>
        <end position="29"/>
    </location>
</feature>
<protein>
    <recommendedName>
        <fullName evidence="5">MORN repeat-containing protein</fullName>
    </recommendedName>
</protein>
<evidence type="ECO:0008006" key="5">
    <source>
        <dbReference type="Google" id="ProtNLM"/>
    </source>
</evidence>
<sequence>MNNNEKIKVAITAGIVSVILLILVIFLAVTTKKDAVDDDTKLSENITDYASFSEEGAGKVDDSAVLASSEDGADSASTSGSSEVMSYSEYVDSVAGSVSGNSFYETKAAVLRDVYNGLTFDKNAQLKEMMTYWEDGNMEAVRDLAHLERFEVMSYQLGGTDFFYYYGETNAEGKPNGKGIAVYANDQYYYGEWAEGVRSGNGTWVAFYPSYSRYVVTEHLYTGSWSADLPNGEGQEHYDYNAEYMNKQDFYLQNAIGTFKDGKYNGDMYIISVDKDDHSTEWYGKCIDGNWEQIINTTKDKNGKIPVLYEREDNKSYYYMTSEGSQNNGIDGMITGGSVAK</sequence>
<keyword evidence="2" id="KW-0812">Transmembrane</keyword>
<keyword evidence="2" id="KW-1133">Transmembrane helix</keyword>
<dbReference type="OrthoDB" id="2037076at2"/>
<evidence type="ECO:0000313" key="4">
    <source>
        <dbReference type="Proteomes" id="UP000179284"/>
    </source>
</evidence>
<dbReference type="RefSeq" id="WP_071176204.1">
    <property type="nucleotide sequence ID" value="NZ_CP017831.1"/>
</dbReference>
<dbReference type="EMBL" id="CP017831">
    <property type="protein sequence ID" value="AOZ96522.1"/>
    <property type="molecule type" value="Genomic_DNA"/>
</dbReference>
<dbReference type="SUPFAM" id="SSF82185">
    <property type="entry name" value="Histone H3 K4-specific methyltransferase SET7/9 N-terminal domain"/>
    <property type="match status" value="1"/>
</dbReference>
<accession>A0A1D9P1Z3</accession>
<dbReference type="Proteomes" id="UP000179284">
    <property type="component" value="Chromosome I"/>
</dbReference>
<reference evidence="4" key="1">
    <citation type="submission" date="2016-10" db="EMBL/GenBank/DDBJ databases">
        <title>The complete genome sequence of the rumen bacterium Butyrivibrio hungatei MB2003.</title>
        <authorList>
            <person name="Palevich N."/>
            <person name="Kelly W.J."/>
            <person name="Leahy S.C."/>
            <person name="Altermann E."/>
            <person name="Rakonjac J."/>
            <person name="Attwood G.T."/>
        </authorList>
    </citation>
    <scope>NUCLEOTIDE SEQUENCE [LARGE SCALE GENOMIC DNA]</scope>
    <source>
        <strain evidence="4">MB2003</strain>
    </source>
</reference>